<keyword evidence="2 11" id="KW-0723">Serine/threonine-protein kinase</keyword>
<dbReference type="STRING" id="203124.Tery_0088"/>
<feature type="domain" description="FHA" evidence="9">
    <location>
        <begin position="27"/>
        <end position="80"/>
    </location>
</feature>
<dbReference type="CDD" id="cd14014">
    <property type="entry name" value="STKc_PknB_like"/>
    <property type="match status" value="1"/>
</dbReference>
<gene>
    <name evidence="11" type="ordered locus">Tery_0088</name>
</gene>
<comment type="catalytic activity">
    <reaction evidence="7">
        <text>L-threonyl-[protein] + ATP = O-phospho-L-threonyl-[protein] + ADP + H(+)</text>
        <dbReference type="Rhea" id="RHEA:46608"/>
        <dbReference type="Rhea" id="RHEA-COMP:11060"/>
        <dbReference type="Rhea" id="RHEA-COMP:11605"/>
        <dbReference type="ChEBI" id="CHEBI:15378"/>
        <dbReference type="ChEBI" id="CHEBI:30013"/>
        <dbReference type="ChEBI" id="CHEBI:30616"/>
        <dbReference type="ChEBI" id="CHEBI:61977"/>
        <dbReference type="ChEBI" id="CHEBI:456216"/>
        <dbReference type="EC" id="2.7.11.1"/>
    </reaction>
</comment>
<keyword evidence="4" id="KW-0547">Nucleotide-binding</keyword>
<name>Q11A80_TRIEI</name>
<dbReference type="InterPro" id="IPR000719">
    <property type="entry name" value="Prot_kinase_dom"/>
</dbReference>
<keyword evidence="3" id="KW-0808">Transferase</keyword>
<dbReference type="Gene3D" id="3.30.200.20">
    <property type="entry name" value="Phosphorylase Kinase, domain 1"/>
    <property type="match status" value="1"/>
</dbReference>
<dbReference type="InterPro" id="IPR011009">
    <property type="entry name" value="Kinase-like_dom_sf"/>
</dbReference>
<keyword evidence="6" id="KW-0067">ATP-binding</keyword>
<dbReference type="eggNOG" id="COG0515">
    <property type="taxonomic scope" value="Bacteria"/>
</dbReference>
<evidence type="ECO:0000256" key="6">
    <source>
        <dbReference type="ARBA" id="ARBA00022840"/>
    </source>
</evidence>
<dbReference type="SUPFAM" id="SSF49879">
    <property type="entry name" value="SMAD/FHA domain"/>
    <property type="match status" value="1"/>
</dbReference>
<dbReference type="SMART" id="SM00240">
    <property type="entry name" value="FHA"/>
    <property type="match status" value="1"/>
</dbReference>
<dbReference type="EC" id="2.7.11.1" evidence="1"/>
<evidence type="ECO:0000313" key="11">
    <source>
        <dbReference type="EMBL" id="ABG49594.1"/>
    </source>
</evidence>
<evidence type="ECO:0000259" key="9">
    <source>
        <dbReference type="PROSITE" id="PS50006"/>
    </source>
</evidence>
<evidence type="ECO:0000256" key="4">
    <source>
        <dbReference type="ARBA" id="ARBA00022741"/>
    </source>
</evidence>
<protein>
    <recommendedName>
        <fullName evidence="1">non-specific serine/threonine protein kinase</fullName>
        <ecNumber evidence="1">2.7.11.1</ecNumber>
    </recommendedName>
</protein>
<feature type="domain" description="Protein kinase" evidence="10">
    <location>
        <begin position="163"/>
        <end position="443"/>
    </location>
</feature>
<dbReference type="PROSITE" id="PS50006">
    <property type="entry name" value="FHA_DOMAIN"/>
    <property type="match status" value="1"/>
</dbReference>
<dbReference type="InterPro" id="IPR000253">
    <property type="entry name" value="FHA_dom"/>
</dbReference>
<evidence type="ECO:0000256" key="2">
    <source>
        <dbReference type="ARBA" id="ARBA00022527"/>
    </source>
</evidence>
<evidence type="ECO:0000256" key="1">
    <source>
        <dbReference type="ARBA" id="ARBA00012513"/>
    </source>
</evidence>
<reference evidence="11" key="1">
    <citation type="submission" date="2006-06" db="EMBL/GenBank/DDBJ databases">
        <title>Complete sequence of Trichodesmium erythraeum IMS101.</title>
        <authorList>
            <consortium name="US DOE Joint Genome Institute"/>
            <person name="Copeland A."/>
            <person name="Lucas S."/>
            <person name="Lapidus A."/>
            <person name="Barry K."/>
            <person name="Detter J.C."/>
            <person name="Glavina del Rio T."/>
            <person name="Hammon N."/>
            <person name="Israni S."/>
            <person name="Dalin E."/>
            <person name="Tice H."/>
            <person name="Pitluck S."/>
            <person name="Kiss H."/>
            <person name="Munk A.C."/>
            <person name="Brettin T."/>
            <person name="Bruce D."/>
            <person name="Han C."/>
            <person name="Tapia R."/>
            <person name="Gilna P."/>
            <person name="Schmutz J."/>
            <person name="Larimer F."/>
            <person name="Land M."/>
            <person name="Hauser L."/>
            <person name="Kyrpides N."/>
            <person name="Kim E."/>
            <person name="Richardson P."/>
        </authorList>
    </citation>
    <scope>NUCLEOTIDE SEQUENCE [LARGE SCALE GENOMIC DNA]</scope>
    <source>
        <strain evidence="11">IMS101</strain>
    </source>
</reference>
<dbReference type="HOGENOM" id="CLU_034631_0_0_3"/>
<organism evidence="11">
    <name type="scientific">Trichodesmium erythraeum (strain IMS101)</name>
    <dbReference type="NCBI Taxonomy" id="203124"/>
    <lineage>
        <taxon>Bacteria</taxon>
        <taxon>Bacillati</taxon>
        <taxon>Cyanobacteriota</taxon>
        <taxon>Cyanophyceae</taxon>
        <taxon>Oscillatoriophycideae</taxon>
        <taxon>Oscillatoriales</taxon>
        <taxon>Microcoleaceae</taxon>
        <taxon>Trichodesmium</taxon>
    </lineage>
</organism>
<dbReference type="PANTHER" id="PTHR24361:SF433">
    <property type="entry name" value="PROTEIN KINASE DOMAIN-CONTAINING PROTEIN"/>
    <property type="match status" value="1"/>
</dbReference>
<dbReference type="Gene3D" id="1.10.510.10">
    <property type="entry name" value="Transferase(Phosphotransferase) domain 1"/>
    <property type="match status" value="1"/>
</dbReference>
<dbReference type="GO" id="GO:0005524">
    <property type="term" value="F:ATP binding"/>
    <property type="evidence" value="ECO:0007669"/>
    <property type="project" value="UniProtKB-KW"/>
</dbReference>
<dbReference type="KEGG" id="ter:Tery_0088"/>
<dbReference type="Pfam" id="PF00069">
    <property type="entry name" value="Pkinase"/>
    <property type="match status" value="1"/>
</dbReference>
<evidence type="ECO:0000259" key="10">
    <source>
        <dbReference type="PROSITE" id="PS50011"/>
    </source>
</evidence>
<dbReference type="Gene3D" id="2.60.200.20">
    <property type="match status" value="1"/>
</dbReference>
<sequence>MFVQVKLTIIQGSLSGKEFIFEERSICIIGRHHNCHIRLPNNEEHRTISRYHCILDINYPYVQIYDFGSKNGTYINGKKIGKLQAKYKSEATAKMQFPEYDLKSGDKIQLGTTIFQLSIETQIEIPPETISIPKITQTETIELSAKSTKSGNNNIIITIPKGYRFIKLLDKGRLGEVYLVRNTSTQKLMVFKTILPEVAIHSQAINRFLVEIENIKALNHRNVVKLKDYSYSEQRFFLTLEYCNGDSIEDLLDRCGDRLSISMSVAIIIQALDGLEYAHNAEIPYIQKADGSFGTGKGLVHGRIKPANIFISNINSSTVVKIANYGIAKAFNLAGFSRQIITRNKGETFRFMPRQQIINFKHIKPEVDVWAMAATLYNMLTGEYPRDFVGKDPILTILQTKPVPIRQRNIYIPQLLAEVIDLALIDEPEIYFKTAEEFRQALLTSDFS</sequence>
<evidence type="ECO:0000256" key="7">
    <source>
        <dbReference type="ARBA" id="ARBA00047899"/>
    </source>
</evidence>
<evidence type="ECO:0000256" key="5">
    <source>
        <dbReference type="ARBA" id="ARBA00022777"/>
    </source>
</evidence>
<accession>Q11A80</accession>
<dbReference type="Pfam" id="PF00498">
    <property type="entry name" value="FHA"/>
    <property type="match status" value="1"/>
</dbReference>
<dbReference type="eggNOG" id="COG1716">
    <property type="taxonomic scope" value="Bacteria"/>
</dbReference>
<dbReference type="EMBL" id="CP000393">
    <property type="protein sequence ID" value="ABG49594.1"/>
    <property type="molecule type" value="Genomic_DNA"/>
</dbReference>
<evidence type="ECO:0000256" key="8">
    <source>
        <dbReference type="ARBA" id="ARBA00048679"/>
    </source>
</evidence>
<dbReference type="PANTHER" id="PTHR24361">
    <property type="entry name" value="MITOGEN-ACTIVATED KINASE KINASE KINASE"/>
    <property type="match status" value="1"/>
</dbReference>
<dbReference type="AlphaFoldDB" id="Q11A80"/>
<dbReference type="InterPro" id="IPR008984">
    <property type="entry name" value="SMAD_FHA_dom_sf"/>
</dbReference>
<proteinExistence type="predicted"/>
<keyword evidence="5 11" id="KW-0418">Kinase</keyword>
<dbReference type="OrthoDB" id="450638at2"/>
<dbReference type="PROSITE" id="PS50011">
    <property type="entry name" value="PROTEIN_KINASE_DOM"/>
    <property type="match status" value="1"/>
</dbReference>
<dbReference type="GO" id="GO:0005737">
    <property type="term" value="C:cytoplasm"/>
    <property type="evidence" value="ECO:0007669"/>
    <property type="project" value="TreeGrafter"/>
</dbReference>
<dbReference type="RefSeq" id="WP_011609993.1">
    <property type="nucleotide sequence ID" value="NC_008312.1"/>
</dbReference>
<dbReference type="GO" id="GO:0004674">
    <property type="term" value="F:protein serine/threonine kinase activity"/>
    <property type="evidence" value="ECO:0007669"/>
    <property type="project" value="UniProtKB-KW"/>
</dbReference>
<dbReference type="SUPFAM" id="SSF56112">
    <property type="entry name" value="Protein kinase-like (PK-like)"/>
    <property type="match status" value="1"/>
</dbReference>
<dbReference type="InterPro" id="IPR053235">
    <property type="entry name" value="Ser_Thr_kinase"/>
</dbReference>
<evidence type="ECO:0000256" key="3">
    <source>
        <dbReference type="ARBA" id="ARBA00022679"/>
    </source>
</evidence>
<comment type="catalytic activity">
    <reaction evidence="8">
        <text>L-seryl-[protein] + ATP = O-phospho-L-seryl-[protein] + ADP + H(+)</text>
        <dbReference type="Rhea" id="RHEA:17989"/>
        <dbReference type="Rhea" id="RHEA-COMP:9863"/>
        <dbReference type="Rhea" id="RHEA-COMP:11604"/>
        <dbReference type="ChEBI" id="CHEBI:15378"/>
        <dbReference type="ChEBI" id="CHEBI:29999"/>
        <dbReference type="ChEBI" id="CHEBI:30616"/>
        <dbReference type="ChEBI" id="CHEBI:83421"/>
        <dbReference type="ChEBI" id="CHEBI:456216"/>
        <dbReference type="EC" id="2.7.11.1"/>
    </reaction>
</comment>